<reference evidence="9 10" key="1">
    <citation type="journal article" date="2019" name="Int. J. Syst. Evol. Microbiol.">
        <title>The Global Catalogue of Microorganisms (GCM) 10K type strain sequencing project: providing services to taxonomists for standard genome sequencing and annotation.</title>
        <authorList>
            <consortium name="The Broad Institute Genomics Platform"/>
            <consortium name="The Broad Institute Genome Sequencing Center for Infectious Disease"/>
            <person name="Wu L."/>
            <person name="Ma J."/>
        </authorList>
    </citation>
    <scope>NUCLEOTIDE SEQUENCE [LARGE SCALE GENOMIC DNA]</scope>
    <source>
        <strain evidence="9 10">JCM 1405</strain>
    </source>
</reference>
<comment type="caution">
    <text evidence="9">The sequence shown here is derived from an EMBL/GenBank/DDBJ whole genome shotgun (WGS) entry which is preliminary data.</text>
</comment>
<dbReference type="Pfam" id="PF03845">
    <property type="entry name" value="Spore_permease"/>
    <property type="match status" value="1"/>
</dbReference>
<sequence length="363" mass="41186">MNKQNNDLLTSSQVTFLLFGITMGAYFLKLPYLLIKIAKQDAWISALLGCIYPLYIVLIGSYIIKKHPKSTILELNKKYLGKLIGSIFNFIFFIPFFMYTGTVTSDFISISLVYFLSFLDKIKIGIITIGVSAYTAYKGLKVLGKINETAFYITVCTLSFSFLALKYGNIKNVMPAFNVGIINILKASKETAYGFSNIELFLLIHPFVKSNTNMKSCGLKAVALTTIIYTWVVFITIFFLGSDIVPKNIYSFIMVAESVQIPIVNNFRAIFMFLWSIVVFKLISTNYYFSTFIMNDLTSINRKKICIYLLPIVFLLSLLFLNVSIKQKIMDSLVPISTLFNIFFISLIAFLTFIKNKSSSNNN</sequence>
<evidence type="ECO:0000256" key="1">
    <source>
        <dbReference type="ARBA" id="ARBA00004141"/>
    </source>
</evidence>
<dbReference type="Proteomes" id="UP001500339">
    <property type="component" value="Unassembled WGS sequence"/>
</dbReference>
<gene>
    <name evidence="9" type="ORF">GCM10008905_19960</name>
</gene>
<keyword evidence="5 8" id="KW-0812">Transmembrane</keyword>
<evidence type="ECO:0000256" key="3">
    <source>
        <dbReference type="ARBA" id="ARBA00022448"/>
    </source>
</evidence>
<feature type="transmembrane region" description="Helical" evidence="8">
    <location>
        <begin position="221"/>
        <end position="241"/>
    </location>
</feature>
<keyword evidence="7 8" id="KW-0472">Membrane</keyword>
<evidence type="ECO:0000256" key="6">
    <source>
        <dbReference type="ARBA" id="ARBA00022989"/>
    </source>
</evidence>
<accession>A0ABN1J0T8</accession>
<comment type="subcellular location">
    <subcellularLocation>
        <location evidence="1">Membrane</location>
        <topology evidence="1">Multi-pass membrane protein</topology>
    </subcellularLocation>
</comment>
<keyword evidence="10" id="KW-1185">Reference proteome</keyword>
<evidence type="ECO:0000313" key="10">
    <source>
        <dbReference type="Proteomes" id="UP001500339"/>
    </source>
</evidence>
<organism evidence="9 10">
    <name type="scientific">Clostridium malenominatum</name>
    <dbReference type="NCBI Taxonomy" id="1539"/>
    <lineage>
        <taxon>Bacteria</taxon>
        <taxon>Bacillati</taxon>
        <taxon>Bacillota</taxon>
        <taxon>Clostridia</taxon>
        <taxon>Eubacteriales</taxon>
        <taxon>Clostridiaceae</taxon>
        <taxon>Clostridium</taxon>
    </lineage>
</organism>
<feature type="transmembrane region" description="Helical" evidence="8">
    <location>
        <begin position="16"/>
        <end position="35"/>
    </location>
</feature>
<evidence type="ECO:0000256" key="2">
    <source>
        <dbReference type="ARBA" id="ARBA00007998"/>
    </source>
</evidence>
<feature type="transmembrane region" description="Helical" evidence="8">
    <location>
        <begin position="261"/>
        <end position="284"/>
    </location>
</feature>
<dbReference type="InterPro" id="IPR004761">
    <property type="entry name" value="Spore_GerAB"/>
</dbReference>
<feature type="transmembrane region" description="Helical" evidence="8">
    <location>
        <begin position="42"/>
        <end position="64"/>
    </location>
</feature>
<feature type="transmembrane region" description="Helical" evidence="8">
    <location>
        <begin position="305"/>
        <end position="321"/>
    </location>
</feature>
<proteinExistence type="inferred from homology"/>
<feature type="transmembrane region" description="Helical" evidence="8">
    <location>
        <begin position="112"/>
        <end position="137"/>
    </location>
</feature>
<evidence type="ECO:0000313" key="9">
    <source>
        <dbReference type="EMBL" id="GAA0725132.1"/>
    </source>
</evidence>
<evidence type="ECO:0000256" key="4">
    <source>
        <dbReference type="ARBA" id="ARBA00022544"/>
    </source>
</evidence>
<feature type="transmembrane region" description="Helical" evidence="8">
    <location>
        <begin position="333"/>
        <end position="354"/>
    </location>
</feature>
<evidence type="ECO:0000256" key="5">
    <source>
        <dbReference type="ARBA" id="ARBA00022692"/>
    </source>
</evidence>
<evidence type="ECO:0000256" key="7">
    <source>
        <dbReference type="ARBA" id="ARBA00023136"/>
    </source>
</evidence>
<dbReference type="PANTHER" id="PTHR34975">
    <property type="entry name" value="SPORE GERMINATION PROTEIN A2"/>
    <property type="match status" value="1"/>
</dbReference>
<evidence type="ECO:0000256" key="8">
    <source>
        <dbReference type="SAM" id="Phobius"/>
    </source>
</evidence>
<dbReference type="RefSeq" id="WP_343769269.1">
    <property type="nucleotide sequence ID" value="NZ_BAAACF010000001.1"/>
</dbReference>
<keyword evidence="6 8" id="KW-1133">Transmembrane helix</keyword>
<dbReference type="PANTHER" id="PTHR34975:SF2">
    <property type="entry name" value="SPORE GERMINATION PROTEIN A2"/>
    <property type="match status" value="1"/>
</dbReference>
<feature type="transmembrane region" description="Helical" evidence="8">
    <location>
        <begin position="149"/>
        <end position="165"/>
    </location>
</feature>
<comment type="similarity">
    <text evidence="2">Belongs to the amino acid-polyamine-organocation (APC) superfamily. Spore germination protein (SGP) (TC 2.A.3.9) family.</text>
</comment>
<dbReference type="EMBL" id="BAAACF010000001">
    <property type="protein sequence ID" value="GAA0725132.1"/>
    <property type="molecule type" value="Genomic_DNA"/>
</dbReference>
<dbReference type="NCBIfam" id="TIGR00912">
    <property type="entry name" value="2A0309"/>
    <property type="match status" value="1"/>
</dbReference>
<protein>
    <submittedName>
        <fullName evidence="9">Endospore germination permease</fullName>
    </submittedName>
</protein>
<feature type="transmembrane region" description="Helical" evidence="8">
    <location>
        <begin position="79"/>
        <end position="100"/>
    </location>
</feature>
<keyword evidence="3" id="KW-0813">Transport</keyword>
<name>A0ABN1J0T8_9CLOT</name>
<keyword evidence="4" id="KW-0309">Germination</keyword>